<evidence type="ECO:0000256" key="1">
    <source>
        <dbReference type="SAM" id="Phobius"/>
    </source>
</evidence>
<evidence type="ECO:0000313" key="2">
    <source>
        <dbReference type="EMBL" id="KAG6947170.1"/>
    </source>
</evidence>
<dbReference type="Proteomes" id="UP000709295">
    <property type="component" value="Unassembled WGS sequence"/>
</dbReference>
<keyword evidence="1" id="KW-0472">Membrane</keyword>
<accession>A0A8J5IZ68</accession>
<reference evidence="2" key="1">
    <citation type="submission" date="2021-01" db="EMBL/GenBank/DDBJ databases">
        <title>Phytophthora aleatoria, a newly-described species from Pinus radiata is distinct from Phytophthora cactorum isolates based on comparative genomics.</title>
        <authorList>
            <person name="Mcdougal R."/>
            <person name="Panda P."/>
            <person name="Williams N."/>
            <person name="Studholme D.J."/>
        </authorList>
    </citation>
    <scope>NUCLEOTIDE SEQUENCE</scope>
    <source>
        <strain evidence="2">NZFS 4037</strain>
    </source>
</reference>
<keyword evidence="3" id="KW-1185">Reference proteome</keyword>
<gene>
    <name evidence="2" type="ORF">JG688_00015656</name>
</gene>
<evidence type="ECO:0000313" key="3">
    <source>
        <dbReference type="Proteomes" id="UP000709295"/>
    </source>
</evidence>
<comment type="caution">
    <text evidence="2">The sequence shown here is derived from an EMBL/GenBank/DDBJ whole genome shotgun (WGS) entry which is preliminary data.</text>
</comment>
<organism evidence="2 3">
    <name type="scientific">Phytophthora aleatoria</name>
    <dbReference type="NCBI Taxonomy" id="2496075"/>
    <lineage>
        <taxon>Eukaryota</taxon>
        <taxon>Sar</taxon>
        <taxon>Stramenopiles</taxon>
        <taxon>Oomycota</taxon>
        <taxon>Peronosporomycetes</taxon>
        <taxon>Peronosporales</taxon>
        <taxon>Peronosporaceae</taxon>
        <taxon>Phytophthora</taxon>
    </lineage>
</organism>
<dbReference type="EMBL" id="JAENGY010001748">
    <property type="protein sequence ID" value="KAG6947170.1"/>
    <property type="molecule type" value="Genomic_DNA"/>
</dbReference>
<feature type="transmembrane region" description="Helical" evidence="1">
    <location>
        <begin position="62"/>
        <end position="86"/>
    </location>
</feature>
<name>A0A8J5IZ68_9STRA</name>
<sequence>MRGDTPPGNYCGDRPRIGATTGFSGWLVYKLRGTFVSGVVAHTIVVQLKNLVDDVTISPQQIGLIVSIVLTAYTTIAVAVAANVFFADSFHDHHDDHTVPCTPGTRVVHDILKHQKQLLGFLSFLQRRR</sequence>
<proteinExistence type="predicted"/>
<keyword evidence="1" id="KW-1133">Transmembrane helix</keyword>
<dbReference type="AlphaFoldDB" id="A0A8J5IZ68"/>
<protein>
    <submittedName>
        <fullName evidence="2">Uncharacterized protein</fullName>
    </submittedName>
</protein>
<keyword evidence="1" id="KW-0812">Transmembrane</keyword>